<evidence type="ECO:0000256" key="1">
    <source>
        <dbReference type="SAM" id="Phobius"/>
    </source>
</evidence>
<dbReference type="InterPro" id="IPR000620">
    <property type="entry name" value="EamA_dom"/>
</dbReference>
<dbReference type="AlphaFoldDB" id="A0A813USN0"/>
<proteinExistence type="predicted"/>
<dbReference type="Proteomes" id="UP000663852">
    <property type="component" value="Unassembled WGS sequence"/>
</dbReference>
<evidence type="ECO:0000313" key="4">
    <source>
        <dbReference type="Proteomes" id="UP000663852"/>
    </source>
</evidence>
<dbReference type="OrthoDB" id="306876at2759"/>
<comment type="caution">
    <text evidence="3">The sequence shown here is derived from an EMBL/GenBank/DDBJ whole genome shotgun (WGS) entry which is preliminary data.</text>
</comment>
<dbReference type="Pfam" id="PF00892">
    <property type="entry name" value="EamA"/>
    <property type="match status" value="1"/>
</dbReference>
<feature type="transmembrane region" description="Helical" evidence="1">
    <location>
        <begin position="38"/>
        <end position="56"/>
    </location>
</feature>
<keyword evidence="1" id="KW-0812">Transmembrane</keyword>
<feature type="domain" description="EamA" evidence="2">
    <location>
        <begin position="37"/>
        <end position="139"/>
    </location>
</feature>
<dbReference type="GO" id="GO:0016020">
    <property type="term" value="C:membrane"/>
    <property type="evidence" value="ECO:0007669"/>
    <property type="project" value="InterPro"/>
</dbReference>
<organism evidence="3 4">
    <name type="scientific">Adineta ricciae</name>
    <name type="common">Rotifer</name>
    <dbReference type="NCBI Taxonomy" id="249248"/>
    <lineage>
        <taxon>Eukaryota</taxon>
        <taxon>Metazoa</taxon>
        <taxon>Spiralia</taxon>
        <taxon>Gnathifera</taxon>
        <taxon>Rotifera</taxon>
        <taxon>Eurotatoria</taxon>
        <taxon>Bdelloidea</taxon>
        <taxon>Adinetida</taxon>
        <taxon>Adinetidae</taxon>
        <taxon>Adineta</taxon>
    </lineage>
</organism>
<protein>
    <recommendedName>
        <fullName evidence="2">EamA domain-containing protein</fullName>
    </recommendedName>
</protein>
<evidence type="ECO:0000259" key="2">
    <source>
        <dbReference type="Pfam" id="PF00892"/>
    </source>
</evidence>
<accession>A0A813USN0</accession>
<keyword evidence="1" id="KW-1133">Transmembrane helix</keyword>
<feature type="transmembrane region" description="Helical" evidence="1">
    <location>
        <begin position="95"/>
        <end position="118"/>
    </location>
</feature>
<dbReference type="EMBL" id="CAJNOJ010000017">
    <property type="protein sequence ID" value="CAF0827776.1"/>
    <property type="molecule type" value="Genomic_DNA"/>
</dbReference>
<feature type="transmembrane region" description="Helical" evidence="1">
    <location>
        <begin position="63"/>
        <end position="83"/>
    </location>
</feature>
<reference evidence="3" key="1">
    <citation type="submission" date="2021-02" db="EMBL/GenBank/DDBJ databases">
        <authorList>
            <person name="Nowell W R."/>
        </authorList>
    </citation>
    <scope>NUCLEOTIDE SEQUENCE</scope>
</reference>
<gene>
    <name evidence="3" type="ORF">EDS130_LOCUS6183</name>
</gene>
<evidence type="ECO:0000313" key="3">
    <source>
        <dbReference type="EMBL" id="CAF0827776.1"/>
    </source>
</evidence>
<sequence>MSVQEVETEVKITPTDPLILSPTITNKKQPRGIHQFSGVFYALFSSFLFTFSTFTIRQLGVDLLDALLIRFSIQLLLTLSFALHKKYTLLSGTGLQVFLQIICALTGAGGFVLFSLALRYVELSNVNTLGYTRVVWTVVEYLVLDLIFGHGNYDDTNWKQAFDKYFMPFLKLNPFSKSEKKD</sequence>
<name>A0A813USN0_ADIRI</name>
<keyword evidence="1" id="KW-0472">Membrane</keyword>